<feature type="region of interest" description="Disordered" evidence="1">
    <location>
        <begin position="207"/>
        <end position="252"/>
    </location>
</feature>
<accession>A0A0F7SW33</accession>
<evidence type="ECO:0000256" key="1">
    <source>
        <dbReference type="SAM" id="MobiDB-lite"/>
    </source>
</evidence>
<feature type="compositionally biased region" description="Polar residues" evidence="1">
    <location>
        <begin position="35"/>
        <end position="47"/>
    </location>
</feature>
<feature type="transmembrane region" description="Helical" evidence="2">
    <location>
        <begin position="341"/>
        <end position="361"/>
    </location>
</feature>
<feature type="compositionally biased region" description="Low complexity" evidence="1">
    <location>
        <begin position="226"/>
        <end position="235"/>
    </location>
</feature>
<feature type="transmembrane region" description="Helical" evidence="2">
    <location>
        <begin position="317"/>
        <end position="334"/>
    </location>
</feature>
<dbReference type="GO" id="GO:0005794">
    <property type="term" value="C:Golgi apparatus"/>
    <property type="evidence" value="ECO:0007669"/>
    <property type="project" value="TreeGrafter"/>
</dbReference>
<feature type="transmembrane region" description="Helical" evidence="2">
    <location>
        <begin position="469"/>
        <end position="489"/>
    </location>
</feature>
<protein>
    <submittedName>
        <fullName evidence="3">Uncharacterized protein</fullName>
    </submittedName>
</protein>
<feature type="region of interest" description="Disordered" evidence="1">
    <location>
        <begin position="569"/>
        <end position="591"/>
    </location>
</feature>
<feature type="transmembrane region" description="Helical" evidence="2">
    <location>
        <begin position="387"/>
        <end position="413"/>
    </location>
</feature>
<name>A0A0F7SW33_PHARH</name>
<dbReference type="EMBL" id="LN483332">
    <property type="protein sequence ID" value="CED84969.1"/>
    <property type="molecule type" value="Genomic_DNA"/>
</dbReference>
<sequence length="591" mass="65944">MTIFPYDASRPPDKQSERTSTVDEDPLRLPPFDYYTSNLSRSPSTLSPAELPTDFGPPLDGSRTDYNDPLDHLSPPYAYASRHVDGYPSEKIQPGRQLALPPSLHSFPSSSSAQSYESTTPIIYHTDRAPPELSRLPLGSQTNHSPPSSSTGPHYTSAPRNLKSDFQSDPIPLHPLTTGLSESTIYNWEGKSVGIQQDWMHNDQSSYSAHPMSHYMSETPDGFHQTSPTFPRSSLSPPPPSPTPDASIIASKSKTVPPGRLRSYVPGSLVTRLFVILVIIQTLADLAIEGFLLYQYYQLNTSFHLSTGSAAEKRLPVYLGIFGLAHLYLLLMALDAVQGRNVIQIFGIVVFNAMFLGYSIIQIDEIRIAFGTTFNADATSLVNGVPVLLLTSLIPAMIGLCEIGYIILSWFIYKEFGWDVYKALGADRRLKKSFFHYNVFICLCKFDLFFFLGFSFQMIYLVLSKDWEYYLTIAACPFTILLLVLGWMSARYEHRLGLGAFLVGLAVGLGYFILKTVRIWQQIGLSTIIKSLTVFSALAMSLLIVTFIFTVVIWRSFGMGLKEGLDRRAKHDKERRKQGSSSTELSDVDRA</sequence>
<reference evidence="3" key="1">
    <citation type="submission" date="2014-08" db="EMBL/GenBank/DDBJ databases">
        <authorList>
            <person name="Sharma Rahul"/>
            <person name="Thines Marco"/>
        </authorList>
    </citation>
    <scope>NUCLEOTIDE SEQUENCE</scope>
</reference>
<dbReference type="AlphaFoldDB" id="A0A0F7SW33"/>
<dbReference type="PANTHER" id="PTHR34391">
    <property type="entry name" value="UPF0658 GOLGI APPARATUS MEMBRANE PROTEIN C1952.10C-RELATED"/>
    <property type="match status" value="1"/>
</dbReference>
<feature type="transmembrane region" description="Helical" evidence="2">
    <location>
        <begin position="434"/>
        <end position="463"/>
    </location>
</feature>
<keyword evidence="2" id="KW-0812">Transmembrane</keyword>
<feature type="region of interest" description="Disordered" evidence="1">
    <location>
        <begin position="1"/>
        <end position="72"/>
    </location>
</feature>
<organism evidence="3">
    <name type="scientific">Phaffia rhodozyma</name>
    <name type="common">Yeast</name>
    <name type="synonym">Xanthophyllomyces dendrorhous</name>
    <dbReference type="NCBI Taxonomy" id="264483"/>
    <lineage>
        <taxon>Eukaryota</taxon>
        <taxon>Fungi</taxon>
        <taxon>Dikarya</taxon>
        <taxon>Basidiomycota</taxon>
        <taxon>Agaricomycotina</taxon>
        <taxon>Tremellomycetes</taxon>
        <taxon>Cystofilobasidiales</taxon>
        <taxon>Mrakiaceae</taxon>
        <taxon>Phaffia</taxon>
    </lineage>
</organism>
<feature type="compositionally biased region" description="Basic and acidic residues" evidence="1">
    <location>
        <begin position="62"/>
        <end position="71"/>
    </location>
</feature>
<dbReference type="InterPro" id="IPR040410">
    <property type="entry name" value="UPF0658_Golgi"/>
</dbReference>
<evidence type="ECO:0000256" key="2">
    <source>
        <dbReference type="SAM" id="Phobius"/>
    </source>
</evidence>
<proteinExistence type="predicted"/>
<feature type="compositionally biased region" description="Basic and acidic residues" evidence="1">
    <location>
        <begin position="10"/>
        <end position="27"/>
    </location>
</feature>
<dbReference type="PANTHER" id="PTHR34391:SF2">
    <property type="entry name" value="TRP C-TERMINAL DOMAIN-CONTAINING PROTEIN"/>
    <property type="match status" value="1"/>
</dbReference>
<feature type="compositionally biased region" description="Polar residues" evidence="1">
    <location>
        <begin position="139"/>
        <end position="154"/>
    </location>
</feature>
<feature type="transmembrane region" description="Helical" evidence="2">
    <location>
        <begin position="496"/>
        <end position="514"/>
    </location>
</feature>
<feature type="transmembrane region" description="Helical" evidence="2">
    <location>
        <begin position="269"/>
        <end position="297"/>
    </location>
</feature>
<keyword evidence="2" id="KW-1133">Transmembrane helix</keyword>
<feature type="compositionally biased region" description="Low complexity" evidence="1">
    <location>
        <begin position="103"/>
        <end position="117"/>
    </location>
</feature>
<feature type="region of interest" description="Disordered" evidence="1">
    <location>
        <begin position="86"/>
        <end position="117"/>
    </location>
</feature>
<feature type="region of interest" description="Disordered" evidence="1">
    <location>
        <begin position="130"/>
        <end position="175"/>
    </location>
</feature>
<evidence type="ECO:0000313" key="3">
    <source>
        <dbReference type="EMBL" id="CED84969.1"/>
    </source>
</evidence>
<feature type="transmembrane region" description="Helical" evidence="2">
    <location>
        <begin position="534"/>
        <end position="554"/>
    </location>
</feature>
<keyword evidence="2" id="KW-0472">Membrane</keyword>